<sequence>MLAELATALTGHNTSACAATASMLLLGTSQFPVLTTLRRRTAPDAHLPGAHLRRRIRVPHKRTFTYQLDLEGPGVDGAPDRLLEALTRLASSTENEPTDAPCLEIRDASTSTTVLEWNGA</sequence>
<gene>
    <name evidence="1" type="ORF">CSH63_22050</name>
</gene>
<dbReference type="AlphaFoldDB" id="A0A386WPI9"/>
<reference evidence="1 2" key="1">
    <citation type="submission" date="2017-10" db="EMBL/GenBank/DDBJ databases">
        <title>Integration of genomic and chemical information greatly accelerates assignment of the full stereostructure of myelolactone, a potent inhibitor of myeloma from a marine-derived Micromonospora.</title>
        <authorList>
            <person name="Kim M.C."/>
            <person name="Machado H."/>
            <person name="Jensen P.R."/>
            <person name="Fenical W."/>
        </authorList>
    </citation>
    <scope>NUCLEOTIDE SEQUENCE [LARGE SCALE GENOMIC DNA]</scope>
    <source>
        <strain evidence="1 2">CNY-010</strain>
    </source>
</reference>
<dbReference type="RefSeq" id="WP_120571898.1">
    <property type="nucleotide sequence ID" value="NZ_CP024087.1"/>
</dbReference>
<dbReference type="Proteomes" id="UP000267804">
    <property type="component" value="Chromosome"/>
</dbReference>
<name>A0A386WPI9_9ACTN</name>
<accession>A0A386WPI9</accession>
<organism evidence="1 2">
    <name type="scientific">Micromonospora tulbaghiae</name>
    <dbReference type="NCBI Taxonomy" id="479978"/>
    <lineage>
        <taxon>Bacteria</taxon>
        <taxon>Bacillati</taxon>
        <taxon>Actinomycetota</taxon>
        <taxon>Actinomycetes</taxon>
        <taxon>Micromonosporales</taxon>
        <taxon>Micromonosporaceae</taxon>
        <taxon>Micromonospora</taxon>
    </lineage>
</organism>
<dbReference type="EMBL" id="CP024087">
    <property type="protein sequence ID" value="AYF30081.1"/>
    <property type="molecule type" value="Genomic_DNA"/>
</dbReference>
<proteinExistence type="predicted"/>
<evidence type="ECO:0000313" key="1">
    <source>
        <dbReference type="EMBL" id="AYF30081.1"/>
    </source>
</evidence>
<protein>
    <submittedName>
        <fullName evidence="1">Uncharacterized protein</fullName>
    </submittedName>
</protein>
<dbReference type="KEGG" id="mtua:CSH63_22050"/>
<evidence type="ECO:0000313" key="2">
    <source>
        <dbReference type="Proteomes" id="UP000267804"/>
    </source>
</evidence>